<proteinExistence type="predicted"/>
<organism evidence="3 4">
    <name type="scientific">Fluctibacter halophilus</name>
    <dbReference type="NCBI Taxonomy" id="226011"/>
    <lineage>
        <taxon>Bacteria</taxon>
        <taxon>Pseudomonadati</taxon>
        <taxon>Pseudomonadota</taxon>
        <taxon>Gammaproteobacteria</taxon>
        <taxon>Alteromonadales</taxon>
        <taxon>Alteromonadaceae</taxon>
        <taxon>Fluctibacter</taxon>
    </lineage>
</organism>
<dbReference type="PANTHER" id="PTHR43377:SF1">
    <property type="entry name" value="BILIVERDIN REDUCTASE A"/>
    <property type="match status" value="1"/>
</dbReference>
<accession>A0ABS8G3N2</accession>
<dbReference type="SUPFAM" id="SSF51735">
    <property type="entry name" value="NAD(P)-binding Rossmann-fold domains"/>
    <property type="match status" value="1"/>
</dbReference>
<evidence type="ECO:0000313" key="3">
    <source>
        <dbReference type="EMBL" id="MCC2615133.1"/>
    </source>
</evidence>
<comment type="caution">
    <text evidence="3">The sequence shown here is derived from an EMBL/GenBank/DDBJ whole genome shotgun (WGS) entry which is preliminary data.</text>
</comment>
<dbReference type="EMBL" id="JAJEWP010000001">
    <property type="protein sequence ID" value="MCC2615133.1"/>
    <property type="molecule type" value="Genomic_DNA"/>
</dbReference>
<keyword evidence="4" id="KW-1185">Reference proteome</keyword>
<dbReference type="InterPro" id="IPR051450">
    <property type="entry name" value="Gfo/Idh/MocA_Oxidoreductases"/>
</dbReference>
<reference evidence="3 4" key="1">
    <citation type="submission" date="2021-10" db="EMBL/GenBank/DDBJ databases">
        <title>Draft genome of Aestuariibacter halophilus JC2043.</title>
        <authorList>
            <person name="Emsley S.A."/>
            <person name="Pfannmuller K.M."/>
            <person name="Ushijima B."/>
            <person name="Saw J.H."/>
            <person name="Videau P."/>
        </authorList>
    </citation>
    <scope>NUCLEOTIDE SEQUENCE [LARGE SCALE GENOMIC DNA]</scope>
    <source>
        <strain evidence="3 4">JC2043</strain>
    </source>
</reference>
<name>A0ABS8G3N2_9ALTE</name>
<evidence type="ECO:0000256" key="1">
    <source>
        <dbReference type="ARBA" id="ARBA00022729"/>
    </source>
</evidence>
<dbReference type="Proteomes" id="UP001520878">
    <property type="component" value="Unassembled WGS sequence"/>
</dbReference>
<feature type="domain" description="Gfo/Idh/MocA-like oxidoreductase N-terminal" evidence="2">
    <location>
        <begin position="3"/>
        <end position="127"/>
    </location>
</feature>
<evidence type="ECO:0000313" key="4">
    <source>
        <dbReference type="Proteomes" id="UP001520878"/>
    </source>
</evidence>
<keyword evidence="1" id="KW-0732">Signal</keyword>
<dbReference type="InterPro" id="IPR036291">
    <property type="entry name" value="NAD(P)-bd_dom_sf"/>
</dbReference>
<dbReference type="PANTHER" id="PTHR43377">
    <property type="entry name" value="BILIVERDIN REDUCTASE A"/>
    <property type="match status" value="1"/>
</dbReference>
<dbReference type="Pfam" id="PF01408">
    <property type="entry name" value="GFO_IDH_MocA"/>
    <property type="match status" value="1"/>
</dbReference>
<evidence type="ECO:0000259" key="2">
    <source>
        <dbReference type="Pfam" id="PF01408"/>
    </source>
</evidence>
<dbReference type="RefSeq" id="WP_229157044.1">
    <property type="nucleotide sequence ID" value="NZ_JAJEWP010000001.1"/>
</dbReference>
<dbReference type="Gene3D" id="3.40.50.720">
    <property type="entry name" value="NAD(P)-binding Rossmann-like Domain"/>
    <property type="match status" value="1"/>
</dbReference>
<sequence>MRNVVLIGAGQIGSRHLQALAKSDTPLLITVVDPNEDSLNTAVQRYEQMQPAGEHILRLSQVIPTDQCFNVAILACNAAQRYDVAAQLLAHNQVDHIIFEKVLFQTVQHLTDMQQILARHGTRGWVNCGRRSHPFYQTMMAKHGTAEPVSMRVVGSHFGLTCNAIHFIDLFCALNGDRPLTSLTGDFSGPAVAAKRPGCFETFGELNGSIGDASVSVRCEQHPEQPTVQVQISGQGWCYNIDEIEGAVRYQCDGEPDVELRFEHQMQSDVTQQHIADLLQKGQCRLPKYADSCAQHRHYLHVFIEYFEQQGLSDGVICPIS</sequence>
<dbReference type="InterPro" id="IPR000683">
    <property type="entry name" value="Gfo/Idh/MocA-like_OxRdtase_N"/>
</dbReference>
<protein>
    <submittedName>
        <fullName evidence="3">Gfo/Idh/MocA family oxidoreductase</fullName>
    </submittedName>
</protein>
<gene>
    <name evidence="3" type="ORF">LJ739_02605</name>
</gene>